<dbReference type="CDD" id="cd07331">
    <property type="entry name" value="M48C_Oma1_like"/>
    <property type="match status" value="1"/>
</dbReference>
<gene>
    <name evidence="9" type="ORF">E5R92_01070</name>
</gene>
<keyword evidence="10" id="KW-1185">Reference proteome</keyword>
<evidence type="ECO:0000256" key="6">
    <source>
        <dbReference type="RuleBase" id="RU003983"/>
    </source>
</evidence>
<dbReference type="PROSITE" id="PS51257">
    <property type="entry name" value="PROKAR_LIPOPROTEIN"/>
    <property type="match status" value="1"/>
</dbReference>
<dbReference type="AlphaFoldDB" id="A0A6H1Q0R8"/>
<keyword evidence="2" id="KW-0479">Metal-binding</keyword>
<protein>
    <submittedName>
        <fullName evidence="9">M48 family peptidase</fullName>
    </submittedName>
</protein>
<keyword evidence="1 6" id="KW-0645">Protease</keyword>
<feature type="region of interest" description="Disordered" evidence="7">
    <location>
        <begin position="233"/>
        <end position="253"/>
    </location>
</feature>
<feature type="domain" description="Peptidase M48" evidence="8">
    <location>
        <begin position="75"/>
        <end position="262"/>
    </location>
</feature>
<dbReference type="Gene3D" id="3.30.2010.10">
    <property type="entry name" value="Metalloproteases ('zincins'), catalytic domain"/>
    <property type="match status" value="1"/>
</dbReference>
<dbReference type="RefSeq" id="WP_168606276.1">
    <property type="nucleotide sequence ID" value="NZ_CP038852.1"/>
</dbReference>
<dbReference type="Pfam" id="PF01435">
    <property type="entry name" value="Peptidase_M48"/>
    <property type="match status" value="1"/>
</dbReference>
<dbReference type="GO" id="GO:0016020">
    <property type="term" value="C:membrane"/>
    <property type="evidence" value="ECO:0007669"/>
    <property type="project" value="TreeGrafter"/>
</dbReference>
<dbReference type="PANTHER" id="PTHR22726">
    <property type="entry name" value="METALLOENDOPEPTIDASE OMA1"/>
    <property type="match status" value="1"/>
</dbReference>
<evidence type="ECO:0000256" key="1">
    <source>
        <dbReference type="ARBA" id="ARBA00022670"/>
    </source>
</evidence>
<comment type="similarity">
    <text evidence="6">Belongs to the peptidase M48 family.</text>
</comment>
<organism evidence="9 10">
    <name type="scientific">Candidatus Pelagibacter giovannonii</name>
    <dbReference type="NCBI Taxonomy" id="2563896"/>
    <lineage>
        <taxon>Bacteria</taxon>
        <taxon>Pseudomonadati</taxon>
        <taxon>Pseudomonadota</taxon>
        <taxon>Alphaproteobacteria</taxon>
        <taxon>Candidatus Pelagibacterales</taxon>
        <taxon>Candidatus Pelagibacteraceae</taxon>
        <taxon>Candidatus Pelagibacter</taxon>
    </lineage>
</organism>
<dbReference type="InterPro" id="IPR001915">
    <property type="entry name" value="Peptidase_M48"/>
</dbReference>
<keyword evidence="4 6" id="KW-0862">Zinc</keyword>
<evidence type="ECO:0000256" key="2">
    <source>
        <dbReference type="ARBA" id="ARBA00022723"/>
    </source>
</evidence>
<evidence type="ECO:0000256" key="7">
    <source>
        <dbReference type="SAM" id="MobiDB-lite"/>
    </source>
</evidence>
<accession>A0A6H1Q0R8</accession>
<dbReference type="GO" id="GO:0046872">
    <property type="term" value="F:metal ion binding"/>
    <property type="evidence" value="ECO:0007669"/>
    <property type="project" value="UniProtKB-KW"/>
</dbReference>
<keyword evidence="5 6" id="KW-0482">Metalloprotease</keyword>
<name>A0A6H1Q0R8_9PROT</name>
<evidence type="ECO:0000313" key="9">
    <source>
        <dbReference type="EMBL" id="QIZ20381.1"/>
    </source>
</evidence>
<evidence type="ECO:0000313" key="10">
    <source>
        <dbReference type="Proteomes" id="UP000501094"/>
    </source>
</evidence>
<dbReference type="Proteomes" id="UP000501094">
    <property type="component" value="Chromosome"/>
</dbReference>
<evidence type="ECO:0000256" key="4">
    <source>
        <dbReference type="ARBA" id="ARBA00022833"/>
    </source>
</evidence>
<evidence type="ECO:0000256" key="3">
    <source>
        <dbReference type="ARBA" id="ARBA00022801"/>
    </source>
</evidence>
<dbReference type="EMBL" id="CP038852">
    <property type="protein sequence ID" value="QIZ20381.1"/>
    <property type="molecule type" value="Genomic_DNA"/>
</dbReference>
<evidence type="ECO:0000259" key="8">
    <source>
        <dbReference type="Pfam" id="PF01435"/>
    </source>
</evidence>
<comment type="cofactor">
    <cofactor evidence="6">
        <name>Zn(2+)</name>
        <dbReference type="ChEBI" id="CHEBI:29105"/>
    </cofactor>
    <text evidence="6">Binds 1 zinc ion per subunit.</text>
</comment>
<sequence>MNRRKFLNYVGCGCSGLMLGACSTAPITDRRQLKIIPESKLNAQAAQIFEKIKEKEKMSDDTKTLNEIKDIGKRMEESISEYFYRAGLNDPTINFDWEYILIDNKKVKNAWCMPGGKIAVYTGILDVTKNTNGLASVMGHEIAHAVAKHSVERASRGALLQTGTSLIDIFSGGKLGQINQATGMNTVGLLSQIGIMNPFSRTQESEADYLGMIFASLSGFDIRETKKLWERMKEENKGKEPPQFMSTHPSSSKRIKDLSEWENSVILDYPPITIS</sequence>
<proteinExistence type="inferred from homology"/>
<keyword evidence="3 6" id="KW-0378">Hydrolase</keyword>
<dbReference type="GO" id="GO:0051603">
    <property type="term" value="P:proteolysis involved in protein catabolic process"/>
    <property type="evidence" value="ECO:0007669"/>
    <property type="project" value="TreeGrafter"/>
</dbReference>
<dbReference type="KEGG" id="peg:E5R92_01070"/>
<dbReference type="GO" id="GO:0004222">
    <property type="term" value="F:metalloendopeptidase activity"/>
    <property type="evidence" value="ECO:0007669"/>
    <property type="project" value="InterPro"/>
</dbReference>
<reference evidence="9 10" key="1">
    <citation type="journal article" date="2020" name="Nat. Microbiol.">
        <title>Lysogenic host-virus interactions in SAR11 marine bacteria.</title>
        <authorList>
            <person name="Morris R.M."/>
            <person name="Cain K.R."/>
            <person name="Hvorecny K.L."/>
            <person name="Kollman J.M."/>
        </authorList>
    </citation>
    <scope>NUCLEOTIDE SEQUENCE [LARGE SCALE GENOMIC DNA]</scope>
    <source>
        <strain evidence="9 10">NP1</strain>
    </source>
</reference>
<dbReference type="InterPro" id="IPR051156">
    <property type="entry name" value="Mito/Outer_Membr_Metalloprot"/>
</dbReference>
<evidence type="ECO:0000256" key="5">
    <source>
        <dbReference type="ARBA" id="ARBA00023049"/>
    </source>
</evidence>
<dbReference type="PANTHER" id="PTHR22726:SF24">
    <property type="entry name" value="M48 FAMILY METALLOPEPTIDASE"/>
    <property type="match status" value="1"/>
</dbReference>